<dbReference type="Proteomes" id="UP000078544">
    <property type="component" value="Unassembled WGS sequence"/>
</dbReference>
<feature type="transmembrane region" description="Helical" evidence="12">
    <location>
        <begin position="128"/>
        <end position="148"/>
    </location>
</feature>
<evidence type="ECO:0000256" key="2">
    <source>
        <dbReference type="ARBA" id="ARBA00009726"/>
    </source>
</evidence>
<reference evidence="16 17" key="1">
    <citation type="journal article" date="2016" name="Genome Biol. Evol.">
        <title>Divergent and convergent evolution of fungal pathogenicity.</title>
        <authorList>
            <person name="Shang Y."/>
            <person name="Xiao G."/>
            <person name="Zheng P."/>
            <person name="Cen K."/>
            <person name="Zhan S."/>
            <person name="Wang C."/>
        </authorList>
    </citation>
    <scope>NUCLEOTIDE SEQUENCE [LARGE SCALE GENOMIC DNA]</scope>
    <source>
        <strain evidence="16 17">RCEF 2490</strain>
    </source>
</reference>
<dbReference type="SMART" id="SM00382">
    <property type="entry name" value="AAA"/>
    <property type="match status" value="2"/>
</dbReference>
<feature type="transmembrane region" description="Helical" evidence="12">
    <location>
        <begin position="160"/>
        <end position="181"/>
    </location>
</feature>
<dbReference type="FunFam" id="3.40.50.300:FF:000610">
    <property type="entry name" value="Multidrug resistance-associated ABC transporter"/>
    <property type="match status" value="1"/>
</dbReference>
<evidence type="ECO:0000256" key="5">
    <source>
        <dbReference type="ARBA" id="ARBA00022737"/>
    </source>
</evidence>
<dbReference type="PROSITE" id="PS00211">
    <property type="entry name" value="ABC_TRANSPORTER_1"/>
    <property type="match status" value="1"/>
</dbReference>
<dbReference type="PROSITE" id="PS50893">
    <property type="entry name" value="ABC_TRANSPORTER_2"/>
    <property type="match status" value="2"/>
</dbReference>
<feature type="domain" description="ABC transporter" evidence="14">
    <location>
        <begin position="1287"/>
        <end position="1541"/>
    </location>
</feature>
<keyword evidence="8 12" id="KW-1133">Transmembrane helix</keyword>
<dbReference type="InterPro" id="IPR036640">
    <property type="entry name" value="ABC1_TM_sf"/>
</dbReference>
<evidence type="ECO:0000256" key="1">
    <source>
        <dbReference type="ARBA" id="ARBA00004141"/>
    </source>
</evidence>
<keyword evidence="9 12" id="KW-0472">Membrane</keyword>
<dbReference type="CDD" id="cd18604">
    <property type="entry name" value="ABC_6TM_VMR1_D2_like"/>
    <property type="match status" value="1"/>
</dbReference>
<protein>
    <submittedName>
        <fullName evidence="16">ABC transporter, transmembrane domain, type 1</fullName>
    </submittedName>
</protein>
<comment type="caution">
    <text evidence="16">The sequence shown here is derived from an EMBL/GenBank/DDBJ whole genome shotgun (WGS) entry which is preliminary data.</text>
</comment>
<dbReference type="Gene3D" id="3.40.50.300">
    <property type="entry name" value="P-loop containing nucleotide triphosphate hydrolases"/>
    <property type="match status" value="2"/>
</dbReference>
<dbReference type="EMBL" id="AZGY01000016">
    <property type="protein sequence ID" value="KZZ92074.1"/>
    <property type="molecule type" value="Genomic_DNA"/>
</dbReference>
<feature type="region of interest" description="Disordered" evidence="11">
    <location>
        <begin position="863"/>
        <end position="884"/>
    </location>
</feature>
<evidence type="ECO:0000259" key="14">
    <source>
        <dbReference type="PROSITE" id="PS50893"/>
    </source>
</evidence>
<keyword evidence="7" id="KW-0067">ATP-binding</keyword>
<keyword evidence="3" id="KW-0813">Transport</keyword>
<feature type="transmembrane region" description="Helical" evidence="12">
    <location>
        <begin position="329"/>
        <end position="348"/>
    </location>
</feature>
<evidence type="ECO:0000256" key="11">
    <source>
        <dbReference type="SAM" id="MobiDB-lite"/>
    </source>
</evidence>
<evidence type="ECO:0000256" key="7">
    <source>
        <dbReference type="ARBA" id="ARBA00022840"/>
    </source>
</evidence>
<dbReference type="InterPro" id="IPR003593">
    <property type="entry name" value="AAA+_ATPase"/>
</dbReference>
<comment type="subcellular location">
    <subcellularLocation>
        <location evidence="1">Membrane</location>
        <topology evidence="1">Multi-pass membrane protein</topology>
    </subcellularLocation>
</comment>
<keyword evidence="17" id="KW-1185">Reference proteome</keyword>
<dbReference type="InterPro" id="IPR003439">
    <property type="entry name" value="ABC_transporter-like_ATP-bd"/>
</dbReference>
<feature type="domain" description="ABC transmembrane type-1" evidence="15">
    <location>
        <begin position="1004"/>
        <end position="1253"/>
    </location>
</feature>
<gene>
    <name evidence="16" type="ORF">AAL_06284</name>
</gene>
<dbReference type="PROSITE" id="PS50929">
    <property type="entry name" value="ABC_TM1F"/>
    <property type="match status" value="2"/>
</dbReference>
<evidence type="ECO:0000256" key="4">
    <source>
        <dbReference type="ARBA" id="ARBA00022692"/>
    </source>
</evidence>
<sequence length="1558" mass="171429">MADPVMLSLSAIVLAFVGLSTVPGLLAQLNQTRQRTPPDNFYEDEDGKSSPESIAAFSNKWPKLSILVLSVLGLGLNIAIVVISILRPLGDGLVLEKWLTTATWVAVVLQAVFIAAQHSSVRAHDLGIWAFFSCLVTAVVVVAQASHVSKYVPSAKDAELILRIINGALLLPLIFACILLPRRPEVFYRGEKVDREWSTCALSRYTWTWASHLLSTAQRKGDLDEKDIPRPNHTVRVDSLVKSWNRKQYQGTLLRSLLKEYGAPLAFQWIVIIIRCIIGIGPFWTMLRLVQMLESRDSGNGTSRELWEMVFLMGFLTLAEQWLDGYIFWFAVSKLFAPVRGQLSALIFEKALRRKNVKNAEKSKESEATGADSNKDQDSSDKGKDQEGDDGGDDSVLKSRQAIVNLVGVDTKHIADFAMMQLFIVSSVGKLLIYSGYLIKLIGWLPFGAGILAWSFVLPANTIAAKYYLKAETRLMKNRDNKLAVVNEALLGMRQIKFSALESQWENKILDMRETEISSLKSVFKADAMLFFSWVASPILLAAASLAVYAVVNGTLAPSIAFVSIGVFKSLEVSLSALPELLTGGIDTLVSIRRIDKYLNGPEMKKTLTEGPDVAFDNATIAWPVDDDIPDEDRFLLKNVNLSFPAGELSVISGKTGSGKSLLLHALLGEADLMDGAILVPKTVPPLERHDQKAHAGNWILSGAVAYVGQTPWLESASLRDNILFGLPFDEKRYNIVLDVCALKKDIEILNDGDKTELGANGINLSGGQKWRLTLARAIYSRAEILVMDDIFSAVDAHVGRQIFENCIAGPICKGRTRILVTHHVALVEPLTKYLVELGEGTVMNYGLTSDLAEDGTLETIKSHEPRHDNQVEETTDGPTAVNSEDASIEDIDDLEANTLTKVPSKTAKKFVEDELREKGNVKVRVYKKFLSSSGGWFFWGVCAILFVAFEAGNLGRNWWVRVWTGDSEQTSAHASGEHGLAYALTFEHSGLHGGRNSQVTMTSQTRHSLSYYLWVYVAIAAASGIVGTLRFVWSFIMSIKAARTLFRRILFTILRTRLRWLDTVPVGRVLNRMTADFDIIDNRITMDLGFMFWRVLGLLGVCVAALLVSSLMIPLAALLFIVGGLVAAKFLAGARPVKRLESNAKSPVFELFNSSLAGVSTLRAFQKTQVYVDRMHGSLDYWDTISIHNWILNRWIGFRMALIGTIFTTMVGVIVVGSTFVDAALAGFTLSFALDFSGNMLMAIRGYASLELDMNAAERVIEYAEVETENLGGEIPPAAWPTTGNMEIQDLVVAYANDLPPVLKGISFDVKNNERIGVIGRTGAGKSSLTLALFRFLEARSGKVFIDGIDISTIRLLDLRSRLAIIPQDPVLFSGTVRSNLDPFDDHTDEELKDCLSRVHLVGSEPATPANEPSSAAGSTIAPKNTNIFRDLASGISESGGNLSQGQRQLLCIARAIISRPKVMVLDEATSAVDMETDALIQRSIREEFTDSTLIVIAHRLSTIADFDRILVLSEGVVGEFGTPRELWDKEDSIFRGMCEHSGEKAKLREVILGSSS</sequence>
<feature type="transmembrane region" description="Helical" evidence="12">
    <location>
        <begin position="66"/>
        <end position="86"/>
    </location>
</feature>
<dbReference type="InterPro" id="IPR027417">
    <property type="entry name" value="P-loop_NTPase"/>
</dbReference>
<dbReference type="CDD" id="cd18596">
    <property type="entry name" value="ABC_6TM_VMR1_D1_like"/>
    <property type="match status" value="1"/>
</dbReference>
<dbReference type="InterPro" id="IPR011527">
    <property type="entry name" value="ABC1_TM_dom"/>
</dbReference>
<name>A0A167Z2H9_9HYPO</name>
<dbReference type="SUPFAM" id="SSF90123">
    <property type="entry name" value="ABC transporter transmembrane region"/>
    <property type="match status" value="2"/>
</dbReference>
<feature type="transmembrane region" description="Helical" evidence="12">
    <location>
        <begin position="266"/>
        <end position="285"/>
    </location>
</feature>
<evidence type="ECO:0000313" key="16">
    <source>
        <dbReference type="EMBL" id="KZZ92074.1"/>
    </source>
</evidence>
<feature type="transmembrane region" description="Helical" evidence="12">
    <location>
        <begin position="528"/>
        <end position="550"/>
    </location>
</feature>
<dbReference type="Gene3D" id="1.20.1560.10">
    <property type="entry name" value="ABC transporter type 1, transmembrane domain"/>
    <property type="match status" value="2"/>
</dbReference>
<evidence type="ECO:0000256" key="3">
    <source>
        <dbReference type="ARBA" id="ARBA00022448"/>
    </source>
</evidence>
<keyword evidence="5" id="KW-0677">Repeat</keyword>
<dbReference type="InterPro" id="IPR050173">
    <property type="entry name" value="ABC_transporter_C-like"/>
</dbReference>
<dbReference type="STRING" id="1081109.A0A167Z2H9"/>
<dbReference type="GO" id="GO:0005524">
    <property type="term" value="F:ATP binding"/>
    <property type="evidence" value="ECO:0007669"/>
    <property type="project" value="UniProtKB-KW"/>
</dbReference>
<feature type="chain" id="PRO_5007894902" evidence="13">
    <location>
        <begin position="28"/>
        <end position="1558"/>
    </location>
</feature>
<dbReference type="OrthoDB" id="6500128at2759"/>
<proteinExistence type="inferred from homology"/>
<feature type="transmembrane region" description="Helical" evidence="12">
    <location>
        <begin position="930"/>
        <end position="950"/>
    </location>
</feature>
<evidence type="ECO:0000256" key="9">
    <source>
        <dbReference type="ARBA" id="ARBA00023136"/>
    </source>
</evidence>
<dbReference type="SUPFAM" id="SSF52540">
    <property type="entry name" value="P-loop containing nucleoside triphosphate hydrolases"/>
    <property type="match status" value="2"/>
</dbReference>
<evidence type="ECO:0000256" key="6">
    <source>
        <dbReference type="ARBA" id="ARBA00022741"/>
    </source>
</evidence>
<dbReference type="FunFam" id="3.40.50.300:FF:000825">
    <property type="entry name" value="ABC bile acid transporter"/>
    <property type="match status" value="1"/>
</dbReference>
<keyword evidence="4 12" id="KW-0812">Transmembrane</keyword>
<evidence type="ECO:0000313" key="17">
    <source>
        <dbReference type="Proteomes" id="UP000078544"/>
    </source>
</evidence>
<feature type="region of interest" description="Disordered" evidence="11">
    <location>
        <begin position="359"/>
        <end position="395"/>
    </location>
</feature>
<dbReference type="GO" id="GO:0016020">
    <property type="term" value="C:membrane"/>
    <property type="evidence" value="ECO:0007669"/>
    <property type="project" value="UniProtKB-SubCell"/>
</dbReference>
<evidence type="ECO:0000256" key="12">
    <source>
        <dbReference type="SAM" id="Phobius"/>
    </source>
</evidence>
<organism evidence="16 17">
    <name type="scientific">Moelleriella libera RCEF 2490</name>
    <dbReference type="NCBI Taxonomy" id="1081109"/>
    <lineage>
        <taxon>Eukaryota</taxon>
        <taxon>Fungi</taxon>
        <taxon>Dikarya</taxon>
        <taxon>Ascomycota</taxon>
        <taxon>Pezizomycotina</taxon>
        <taxon>Sordariomycetes</taxon>
        <taxon>Hypocreomycetidae</taxon>
        <taxon>Hypocreales</taxon>
        <taxon>Clavicipitaceae</taxon>
        <taxon>Moelleriella</taxon>
    </lineage>
</organism>
<feature type="transmembrane region" description="Helical" evidence="12">
    <location>
        <begin position="1114"/>
        <end position="1133"/>
    </location>
</feature>
<feature type="signal peptide" evidence="13">
    <location>
        <begin position="1"/>
        <end position="27"/>
    </location>
</feature>
<feature type="transmembrane region" description="Helical" evidence="12">
    <location>
        <begin position="98"/>
        <end position="116"/>
    </location>
</feature>
<keyword evidence="10" id="KW-0325">Glycoprotein</keyword>
<dbReference type="GO" id="GO:0016887">
    <property type="term" value="F:ATP hydrolysis activity"/>
    <property type="evidence" value="ECO:0007669"/>
    <property type="project" value="InterPro"/>
</dbReference>
<dbReference type="Pfam" id="PF00005">
    <property type="entry name" value="ABC_tran"/>
    <property type="match status" value="2"/>
</dbReference>
<keyword evidence="6" id="KW-0547">Nucleotide-binding</keyword>
<dbReference type="PANTHER" id="PTHR24223">
    <property type="entry name" value="ATP-BINDING CASSETTE SUB-FAMILY C"/>
    <property type="match status" value="1"/>
</dbReference>
<dbReference type="CDD" id="cd03244">
    <property type="entry name" value="ABCC_MRP_domain2"/>
    <property type="match status" value="1"/>
</dbReference>
<feature type="compositionally biased region" description="Basic and acidic residues" evidence="11">
    <location>
        <begin position="359"/>
        <end position="386"/>
    </location>
</feature>
<evidence type="ECO:0000256" key="10">
    <source>
        <dbReference type="ARBA" id="ARBA00023180"/>
    </source>
</evidence>
<feature type="domain" description="ABC transmembrane type-1" evidence="15">
    <location>
        <begin position="403"/>
        <end position="587"/>
    </location>
</feature>
<accession>A0A167Z2H9</accession>
<comment type="similarity">
    <text evidence="2">Belongs to the ABC transporter superfamily. ABCC family. Conjugate transporter (TC 3.A.1.208) subfamily.</text>
</comment>
<feature type="domain" description="ABC transporter" evidence="14">
    <location>
        <begin position="614"/>
        <end position="865"/>
    </location>
</feature>
<dbReference type="GO" id="GO:0140359">
    <property type="term" value="F:ABC-type transporter activity"/>
    <property type="evidence" value="ECO:0007669"/>
    <property type="project" value="InterPro"/>
</dbReference>
<dbReference type="CDD" id="cd03250">
    <property type="entry name" value="ABCC_MRP_domain1"/>
    <property type="match status" value="1"/>
</dbReference>
<dbReference type="InterPro" id="IPR017871">
    <property type="entry name" value="ABC_transporter-like_CS"/>
</dbReference>
<feature type="transmembrane region" description="Helical" evidence="12">
    <location>
        <begin position="1089"/>
        <end position="1108"/>
    </location>
</feature>
<keyword evidence="13" id="KW-0732">Signal</keyword>
<evidence type="ECO:0000256" key="8">
    <source>
        <dbReference type="ARBA" id="ARBA00022989"/>
    </source>
</evidence>
<dbReference type="Pfam" id="PF00664">
    <property type="entry name" value="ABC_membrane"/>
    <property type="match status" value="2"/>
</dbReference>
<evidence type="ECO:0000259" key="15">
    <source>
        <dbReference type="PROSITE" id="PS50929"/>
    </source>
</evidence>
<evidence type="ECO:0000256" key="13">
    <source>
        <dbReference type="SAM" id="SignalP"/>
    </source>
</evidence>
<feature type="transmembrane region" description="Helical" evidence="12">
    <location>
        <begin position="1012"/>
        <end position="1034"/>
    </location>
</feature>
<dbReference type="PANTHER" id="PTHR24223:SF456">
    <property type="entry name" value="MULTIDRUG RESISTANCE-ASSOCIATED PROTEIN LETHAL(2)03659"/>
    <property type="match status" value="1"/>
</dbReference>
<feature type="transmembrane region" description="Helical" evidence="12">
    <location>
        <begin position="1197"/>
        <end position="1218"/>
    </location>
</feature>